<dbReference type="Proteomes" id="UP000243679">
    <property type="component" value="Chromosome"/>
</dbReference>
<protein>
    <submittedName>
        <fullName evidence="1">Uncharacterized protein</fullName>
    </submittedName>
</protein>
<organism evidence="1 2">
    <name type="scientific">Candidatus Nitrosoglobus terrae</name>
    <dbReference type="NCBI Taxonomy" id="1630141"/>
    <lineage>
        <taxon>Bacteria</taxon>
        <taxon>Pseudomonadati</taxon>
        <taxon>Pseudomonadota</taxon>
        <taxon>Gammaproteobacteria</taxon>
        <taxon>Chromatiales</taxon>
        <taxon>Chromatiaceae</taxon>
        <taxon>Candidatus Nitrosoglobus</taxon>
    </lineage>
</organism>
<reference evidence="1 2" key="1">
    <citation type="journal article" date="2017" name="ISME J.">
        <title>An acid-tolerant ammonia-oxidizing ?-proteobacterium from soil.</title>
        <authorList>
            <person name="Hayatsu M."/>
            <person name="Tago K."/>
            <person name="Uchiyama I."/>
            <person name="Toyoda A."/>
            <person name="Wang Y."/>
            <person name="Shimomura Y."/>
            <person name="Okubo T."/>
            <person name="Kurisu F."/>
            <person name="Hirono Y."/>
            <person name="Nonaka K."/>
            <person name="Akiyama H."/>
            <person name="Itoh T."/>
            <person name="Takami H."/>
        </authorList>
    </citation>
    <scope>NUCLEOTIDE SEQUENCE [LARGE SCALE GENOMIC DNA]</scope>
    <source>
        <strain evidence="1 2">TAO100</strain>
    </source>
</reference>
<evidence type="ECO:0000313" key="1">
    <source>
        <dbReference type="EMBL" id="BAW80620.1"/>
    </source>
</evidence>
<dbReference type="RefSeq" id="WP_096527143.1">
    <property type="nucleotide sequence ID" value="NZ_AP014836.1"/>
</dbReference>
<gene>
    <name evidence="1" type="ORF">TAO_1250</name>
</gene>
<name>A0A1Q2SNB3_9GAMM</name>
<evidence type="ECO:0000313" key="2">
    <source>
        <dbReference type="Proteomes" id="UP000243679"/>
    </source>
</evidence>
<proteinExistence type="predicted"/>
<keyword evidence="2" id="KW-1185">Reference proteome</keyword>
<accession>A0A1Q2SNB3</accession>
<dbReference type="EMBL" id="AP014836">
    <property type="protein sequence ID" value="BAW80620.1"/>
    <property type="molecule type" value="Genomic_DNA"/>
</dbReference>
<dbReference type="AlphaFoldDB" id="A0A1Q2SNB3"/>
<dbReference type="KEGG" id="ntt:TAO_1250"/>
<sequence>METVLKMKQIWVFSVYAMFVIALLGYLTPQAYANELSKICKIPSSAITYKSETRASTDAISLYTVSVADMGSVRAASQALEVDFPNPGSSIQFFYLNPGIELKPELKAERDEEIGMVGCLRYVDERGKNLVLPQEFGNETGVDPQVVDAFTVQLSHGIGKTMVLIVRWNGDIPALETRGYLYNTMFFSARDFANAKGVGWGALDSFETKFSDISEGFEGVLEGKKVAYPYKTREAVIEHLKKLGYLAKS</sequence>